<dbReference type="Gene3D" id="3.30.1320.10">
    <property type="match status" value="1"/>
</dbReference>
<dbReference type="InterPro" id="IPR023803">
    <property type="entry name" value="Ribosomal_bS16_dom_sf"/>
</dbReference>
<comment type="similarity">
    <text evidence="1">Belongs to the bacterial ribosomal protein bS16 family.</text>
</comment>
<proteinExistence type="inferred from homology"/>
<feature type="non-terminal residue" evidence="5">
    <location>
        <position position="180"/>
    </location>
</feature>
<organism evidence="5 6">
    <name type="scientific">Pelagomonas calceolata</name>
    <dbReference type="NCBI Taxonomy" id="35677"/>
    <lineage>
        <taxon>Eukaryota</taxon>
        <taxon>Sar</taxon>
        <taxon>Stramenopiles</taxon>
        <taxon>Ochrophyta</taxon>
        <taxon>Pelagophyceae</taxon>
        <taxon>Pelagomonadales</taxon>
        <taxon>Pelagomonadaceae</taxon>
        <taxon>Pelagomonas</taxon>
    </lineage>
</organism>
<keyword evidence="6" id="KW-1185">Reference proteome</keyword>
<dbReference type="HAMAP" id="MF_00385">
    <property type="entry name" value="Ribosomal_bS16"/>
    <property type="match status" value="1"/>
</dbReference>
<protein>
    <recommendedName>
        <fullName evidence="7">30S ribosomal protein S16</fullName>
    </recommendedName>
</protein>
<sequence length="180" mass="20425">MGARALKPLNSRSARLRGRQRSRELDLTISTPPRPLRCHRCRRSPHGSPTACSLTQPTRRRGAKNKAMVVRIRLARFGRKHRPFYRIVVADARSPRDGRHLERVGTYDPLPGKDGIKEVRLRADRIRYWMACGAQPTSKVAWLLGKAGILPEQPRPEPVTRAFSSRRRLVPLVGAVGVFR</sequence>
<evidence type="ECO:0000256" key="4">
    <source>
        <dbReference type="SAM" id="MobiDB-lite"/>
    </source>
</evidence>
<evidence type="ECO:0008006" key="7">
    <source>
        <dbReference type="Google" id="ProtNLM"/>
    </source>
</evidence>
<comment type="caution">
    <text evidence="5">The sequence shown here is derived from an EMBL/GenBank/DDBJ whole genome shotgun (WGS) entry which is preliminary data.</text>
</comment>
<keyword evidence="2" id="KW-0689">Ribosomal protein</keyword>
<evidence type="ECO:0000313" key="6">
    <source>
        <dbReference type="Proteomes" id="UP000789595"/>
    </source>
</evidence>
<dbReference type="SUPFAM" id="SSF54565">
    <property type="entry name" value="Ribosomal protein S16"/>
    <property type="match status" value="1"/>
</dbReference>
<dbReference type="Pfam" id="PF00886">
    <property type="entry name" value="Ribosomal_S16"/>
    <property type="match status" value="1"/>
</dbReference>
<name>A0A8J2SHV8_9STRA</name>
<feature type="compositionally biased region" description="Basic residues" evidence="4">
    <location>
        <begin position="36"/>
        <end position="45"/>
    </location>
</feature>
<dbReference type="GO" id="GO:0015935">
    <property type="term" value="C:small ribosomal subunit"/>
    <property type="evidence" value="ECO:0007669"/>
    <property type="project" value="TreeGrafter"/>
</dbReference>
<dbReference type="GO" id="GO:0032543">
    <property type="term" value="P:mitochondrial translation"/>
    <property type="evidence" value="ECO:0007669"/>
    <property type="project" value="TreeGrafter"/>
</dbReference>
<dbReference type="PROSITE" id="PS00732">
    <property type="entry name" value="RIBOSOMAL_S16"/>
    <property type="match status" value="1"/>
</dbReference>
<reference evidence="5" key="1">
    <citation type="submission" date="2021-11" db="EMBL/GenBank/DDBJ databases">
        <authorList>
            <consortium name="Genoscope - CEA"/>
            <person name="William W."/>
        </authorList>
    </citation>
    <scope>NUCLEOTIDE SEQUENCE</scope>
</reference>
<dbReference type="EMBL" id="CAKKNE010000001">
    <property type="protein sequence ID" value="CAH0366827.1"/>
    <property type="molecule type" value="Genomic_DNA"/>
</dbReference>
<evidence type="ECO:0000256" key="3">
    <source>
        <dbReference type="ARBA" id="ARBA00023274"/>
    </source>
</evidence>
<dbReference type="GO" id="GO:0005739">
    <property type="term" value="C:mitochondrion"/>
    <property type="evidence" value="ECO:0007669"/>
    <property type="project" value="GOC"/>
</dbReference>
<accession>A0A8J2SHV8</accession>
<dbReference type="PANTHER" id="PTHR12919">
    <property type="entry name" value="30S RIBOSOMAL PROTEIN S16"/>
    <property type="match status" value="1"/>
</dbReference>
<gene>
    <name evidence="5" type="ORF">PECAL_1P33370</name>
</gene>
<dbReference type="InterPro" id="IPR000307">
    <property type="entry name" value="Ribosomal_bS16"/>
</dbReference>
<dbReference type="PANTHER" id="PTHR12919:SF20">
    <property type="entry name" value="SMALL RIBOSOMAL SUBUNIT PROTEIN BS16M"/>
    <property type="match status" value="1"/>
</dbReference>
<evidence type="ECO:0000256" key="2">
    <source>
        <dbReference type="ARBA" id="ARBA00022980"/>
    </source>
</evidence>
<feature type="region of interest" description="Disordered" evidence="4">
    <location>
        <begin position="1"/>
        <end position="63"/>
    </location>
</feature>
<dbReference type="NCBIfam" id="TIGR00002">
    <property type="entry name" value="S16"/>
    <property type="match status" value="1"/>
</dbReference>
<dbReference type="Proteomes" id="UP000789595">
    <property type="component" value="Unassembled WGS sequence"/>
</dbReference>
<keyword evidence="3" id="KW-0687">Ribonucleoprotein</keyword>
<dbReference type="OrthoDB" id="407221at2759"/>
<evidence type="ECO:0000313" key="5">
    <source>
        <dbReference type="EMBL" id="CAH0366827.1"/>
    </source>
</evidence>
<dbReference type="AlphaFoldDB" id="A0A8J2SHV8"/>
<evidence type="ECO:0000256" key="1">
    <source>
        <dbReference type="ARBA" id="ARBA00006668"/>
    </source>
</evidence>
<dbReference type="GO" id="GO:0003735">
    <property type="term" value="F:structural constituent of ribosome"/>
    <property type="evidence" value="ECO:0007669"/>
    <property type="project" value="InterPro"/>
</dbReference>
<dbReference type="InterPro" id="IPR020592">
    <property type="entry name" value="Ribosomal_bS16_CS"/>
</dbReference>